<reference evidence="22" key="1">
    <citation type="submission" date="2017-08" db="EMBL/GenBank/DDBJ databases">
        <authorList>
            <person name="Grouzdev D.S."/>
            <person name="Gaisin V.A."/>
            <person name="Rysina M.S."/>
            <person name="Gorlenko V.M."/>
        </authorList>
    </citation>
    <scope>NUCLEOTIDE SEQUENCE [LARGE SCALE GENOMIC DNA]</scope>
    <source>
        <strain evidence="22">Kir15-3F</strain>
    </source>
</reference>
<dbReference type="InterPro" id="IPR016032">
    <property type="entry name" value="Sig_transdc_resp-reg_C-effctor"/>
</dbReference>
<feature type="transmembrane region" description="Helical" evidence="14">
    <location>
        <begin position="39"/>
        <end position="59"/>
    </location>
</feature>
<dbReference type="CDD" id="cd06225">
    <property type="entry name" value="HAMP"/>
    <property type="match status" value="1"/>
</dbReference>
<dbReference type="SUPFAM" id="SSF158472">
    <property type="entry name" value="HAMP domain-like"/>
    <property type="match status" value="1"/>
</dbReference>
<evidence type="ECO:0000256" key="12">
    <source>
        <dbReference type="SAM" id="Coils"/>
    </source>
</evidence>
<evidence type="ECO:0000256" key="9">
    <source>
        <dbReference type="ARBA" id="ARBA00023012"/>
    </source>
</evidence>
<feature type="transmembrane region" description="Helical" evidence="14">
    <location>
        <begin position="238"/>
        <end position="259"/>
    </location>
</feature>
<dbReference type="InterPro" id="IPR013655">
    <property type="entry name" value="PAS_fold_3"/>
</dbReference>
<evidence type="ECO:0000256" key="11">
    <source>
        <dbReference type="PROSITE-ProRule" id="PRU00169"/>
    </source>
</evidence>
<keyword evidence="8" id="KW-0067">ATP-binding</keyword>
<dbReference type="InterPro" id="IPR036890">
    <property type="entry name" value="HATPase_C_sf"/>
</dbReference>
<feature type="transmembrane region" description="Helical" evidence="14">
    <location>
        <begin position="205"/>
        <end position="226"/>
    </location>
</feature>
<keyword evidence="10" id="KW-0238">DNA-binding</keyword>
<dbReference type="Gene3D" id="1.20.5.1930">
    <property type="match status" value="1"/>
</dbReference>
<feature type="modified residue" description="4-aspartylphosphate" evidence="11">
    <location>
        <position position="782"/>
    </location>
</feature>
<dbReference type="Pfam" id="PF02518">
    <property type="entry name" value="HATPase_c"/>
    <property type="match status" value="1"/>
</dbReference>
<dbReference type="InterPro" id="IPR001789">
    <property type="entry name" value="Sig_transdc_resp-reg_receiver"/>
</dbReference>
<dbReference type="PANTHER" id="PTHR24421:SF10">
    <property type="entry name" value="NITRATE_NITRITE SENSOR PROTEIN NARQ"/>
    <property type="match status" value="1"/>
</dbReference>
<evidence type="ECO:0000256" key="4">
    <source>
        <dbReference type="ARBA" id="ARBA00022553"/>
    </source>
</evidence>
<evidence type="ECO:0000256" key="5">
    <source>
        <dbReference type="ARBA" id="ARBA00022679"/>
    </source>
</evidence>
<dbReference type="CDD" id="cd00130">
    <property type="entry name" value="PAS"/>
    <property type="match status" value="1"/>
</dbReference>
<dbReference type="InterPro" id="IPR011006">
    <property type="entry name" value="CheY-like_superfamily"/>
</dbReference>
<keyword evidence="7" id="KW-0418">Kinase</keyword>
<evidence type="ECO:0000259" key="16">
    <source>
        <dbReference type="PROSITE" id="PS50109"/>
    </source>
</evidence>
<dbReference type="InterPro" id="IPR035965">
    <property type="entry name" value="PAS-like_dom_sf"/>
</dbReference>
<keyword evidence="22" id="KW-1185">Reference proteome</keyword>
<dbReference type="NCBIfam" id="TIGR00229">
    <property type="entry name" value="sensory_box"/>
    <property type="match status" value="1"/>
</dbReference>
<evidence type="ECO:0000259" key="19">
    <source>
        <dbReference type="PROSITE" id="PS50113"/>
    </source>
</evidence>
<dbReference type="SMART" id="SM00091">
    <property type="entry name" value="PAS"/>
    <property type="match status" value="1"/>
</dbReference>
<keyword evidence="5" id="KW-0808">Transferase</keyword>
<evidence type="ECO:0000256" key="7">
    <source>
        <dbReference type="ARBA" id="ARBA00022777"/>
    </source>
</evidence>
<feature type="transmembrane region" description="Helical" evidence="14">
    <location>
        <begin position="71"/>
        <end position="92"/>
    </location>
</feature>
<dbReference type="Gene3D" id="6.10.340.10">
    <property type="match status" value="1"/>
</dbReference>
<feature type="domain" description="PAS" evidence="18">
    <location>
        <begin position="361"/>
        <end position="434"/>
    </location>
</feature>
<dbReference type="RefSeq" id="WP_097643317.1">
    <property type="nucleotide sequence ID" value="NZ_NQWI01000020.1"/>
</dbReference>
<dbReference type="SUPFAM" id="SSF55785">
    <property type="entry name" value="PYP-like sensor domain (PAS domain)"/>
    <property type="match status" value="1"/>
</dbReference>
<dbReference type="PROSITE" id="PS50109">
    <property type="entry name" value="HIS_KIN"/>
    <property type="match status" value="1"/>
</dbReference>
<dbReference type="EMBL" id="NQWI01000020">
    <property type="protein sequence ID" value="PDW03836.1"/>
    <property type="molecule type" value="Genomic_DNA"/>
</dbReference>
<evidence type="ECO:0000256" key="2">
    <source>
        <dbReference type="ARBA" id="ARBA00004370"/>
    </source>
</evidence>
<evidence type="ECO:0000313" key="22">
    <source>
        <dbReference type="Proteomes" id="UP000220527"/>
    </source>
</evidence>
<dbReference type="PROSITE" id="PS50113">
    <property type="entry name" value="PAC"/>
    <property type="match status" value="1"/>
</dbReference>
<dbReference type="CDD" id="cd17535">
    <property type="entry name" value="REC_NarL-like"/>
    <property type="match status" value="1"/>
</dbReference>
<evidence type="ECO:0000256" key="3">
    <source>
        <dbReference type="ARBA" id="ARBA00012438"/>
    </source>
</evidence>
<dbReference type="InterPro" id="IPR000014">
    <property type="entry name" value="PAS"/>
</dbReference>
<comment type="catalytic activity">
    <reaction evidence="1">
        <text>ATP + protein L-histidine = ADP + protein N-phospho-L-histidine.</text>
        <dbReference type="EC" id="2.7.13.3"/>
    </reaction>
</comment>
<dbReference type="PROSITE" id="PS50110">
    <property type="entry name" value="RESPONSE_REGULATORY"/>
    <property type="match status" value="1"/>
</dbReference>
<feature type="compositionally biased region" description="Basic and acidic residues" evidence="13">
    <location>
        <begin position="660"/>
        <end position="669"/>
    </location>
</feature>
<dbReference type="CDD" id="cd06170">
    <property type="entry name" value="LuxR_C_like"/>
    <property type="match status" value="1"/>
</dbReference>
<dbReference type="Pfam" id="PF00072">
    <property type="entry name" value="Response_reg"/>
    <property type="match status" value="1"/>
</dbReference>
<accession>A0A2A6RLQ7</accession>
<dbReference type="GO" id="GO:0005524">
    <property type="term" value="F:ATP binding"/>
    <property type="evidence" value="ECO:0007669"/>
    <property type="project" value="UniProtKB-KW"/>
</dbReference>
<evidence type="ECO:0000256" key="6">
    <source>
        <dbReference type="ARBA" id="ARBA00022741"/>
    </source>
</evidence>
<feature type="domain" description="PAC" evidence="19">
    <location>
        <begin position="437"/>
        <end position="488"/>
    </location>
</feature>
<feature type="domain" description="HTH luxR-type" evidence="15">
    <location>
        <begin position="875"/>
        <end position="940"/>
    </location>
</feature>
<dbReference type="GO" id="GO:0016020">
    <property type="term" value="C:membrane"/>
    <property type="evidence" value="ECO:0007669"/>
    <property type="project" value="UniProtKB-SubCell"/>
</dbReference>
<protein>
    <recommendedName>
        <fullName evidence="3">histidine kinase</fullName>
        <ecNumber evidence="3">2.7.13.3</ecNumber>
    </recommendedName>
</protein>
<dbReference type="SMART" id="SM00421">
    <property type="entry name" value="HTH_LUXR"/>
    <property type="match status" value="1"/>
</dbReference>
<dbReference type="SUPFAM" id="SSF46894">
    <property type="entry name" value="C-terminal effector domain of the bipartite response regulators"/>
    <property type="match status" value="1"/>
</dbReference>
<feature type="coiled-coil region" evidence="12">
    <location>
        <begin position="344"/>
        <end position="371"/>
    </location>
</feature>
<dbReference type="Proteomes" id="UP000220527">
    <property type="component" value="Unassembled WGS sequence"/>
</dbReference>
<feature type="region of interest" description="Disordered" evidence="13">
    <location>
        <begin position="652"/>
        <end position="673"/>
    </location>
</feature>
<dbReference type="SUPFAM" id="SSF52172">
    <property type="entry name" value="CheY-like"/>
    <property type="match status" value="1"/>
</dbReference>
<feature type="domain" description="Histidine kinase" evidence="16">
    <location>
        <begin position="501"/>
        <end position="709"/>
    </location>
</feature>
<dbReference type="SMART" id="SM00448">
    <property type="entry name" value="REC"/>
    <property type="match status" value="1"/>
</dbReference>
<dbReference type="Pfam" id="PF00196">
    <property type="entry name" value="GerE"/>
    <property type="match status" value="1"/>
</dbReference>
<dbReference type="Gene3D" id="3.30.450.20">
    <property type="entry name" value="PAS domain"/>
    <property type="match status" value="1"/>
</dbReference>
<keyword evidence="6" id="KW-0547">Nucleotide-binding</keyword>
<dbReference type="Pfam" id="PF07730">
    <property type="entry name" value="HisKA_3"/>
    <property type="match status" value="1"/>
</dbReference>
<dbReference type="OrthoDB" id="9781904at2"/>
<evidence type="ECO:0000259" key="15">
    <source>
        <dbReference type="PROSITE" id="PS50043"/>
    </source>
</evidence>
<dbReference type="PRINTS" id="PR00038">
    <property type="entry name" value="HTHLUXR"/>
</dbReference>
<dbReference type="GO" id="GO:0003677">
    <property type="term" value="F:DNA binding"/>
    <property type="evidence" value="ECO:0007669"/>
    <property type="project" value="UniProtKB-KW"/>
</dbReference>
<organism evidence="21 22">
    <name type="scientific">Candidatus Viridilinea mediisalina</name>
    <dbReference type="NCBI Taxonomy" id="2024553"/>
    <lineage>
        <taxon>Bacteria</taxon>
        <taxon>Bacillati</taxon>
        <taxon>Chloroflexota</taxon>
        <taxon>Chloroflexia</taxon>
        <taxon>Chloroflexales</taxon>
        <taxon>Chloroflexineae</taxon>
        <taxon>Oscillochloridaceae</taxon>
        <taxon>Candidatus Viridilinea</taxon>
    </lineage>
</organism>
<dbReference type="PROSITE" id="PS50112">
    <property type="entry name" value="PAS"/>
    <property type="match status" value="1"/>
</dbReference>
<feature type="domain" description="Response regulatory" evidence="17">
    <location>
        <begin position="732"/>
        <end position="847"/>
    </location>
</feature>
<sequence length="940" mass="105518">MMLHFTSNSVIYFTHILLTMLTSGLLFQRARHGTPQRNTLRAAAAIFLCTAFFLCLTLAEVSLDQPHGSYATFFVMSSVAMLGFPLLVFIYHLPGWSDRYRREFQIGFAFMTLRLLYELYWSITRTVTFATEGLVIDRRSLLADLLLVFSLLWLVVVTIMQIRRSGQHIKRFFLETMLVLALVAPPTIAMPLYNFNLIEHNTLELVRDFSLLINIPFIVLIFLDLFPEAVTLIVRMLAVSLVMVFATINTTAILLRFVLSDIDELHYAMLLLMGLAVVAMILLIIIVPMLLWRSVFGPLHAMLRGVRQVQAGRLDVHVPVSFANEMGELTHAFNRMVDQVHTTVSGLEQRVQERTADLERSETRYRELVEQIDEVIFRLAMPEAWVEYVSPSVERMLGYPVAEVLHGPVLLGAFLHPADRLMVLDQIKQMAQGKVTAQYEYRVFDARGRERWLQQSNTGIYVNDQLVAVEGICRDVTEVKAAEAMMLAQQQELAVLRERERISRDLHDGLGQMMGYMNLQTQTATTLMQTGNMSQAQQMLNQMKQVAQHAHNDVRRYILDLRLPTVDVSYTRWLDALRQQLKSLSQIYGLELHLNCSPSFNDEDLTPELGQEMLQIIQEALNNVRKHAGVNSAQVVVQQSFNQVRVTIADQGVGFSPGAPEREADDQGRKGGLGLRSMGERAALIGASLQIDSAPGTGTHVMLTVPLQSVTLEHGLVAPSTQENLAHTQSLRVLLVDDHALFVDGLRNMLVVRGIEVVGMANDGIEAQAMACQLRPDIILMDMHMPRCDGIAATSAIKTALPHVKILMLTVDATEERLFAALKAGASGYLLKSLESDDLFRLIMEATRGEVVLSQELAAQTLAAFEAKATPLICHDPRLTNLSARQREILERVANNQTYREIASDLNLSEATVKYHMGQIVELLQVANRREAVALVRQGE</sequence>
<dbReference type="GO" id="GO:0006355">
    <property type="term" value="P:regulation of DNA-templated transcription"/>
    <property type="evidence" value="ECO:0007669"/>
    <property type="project" value="InterPro"/>
</dbReference>
<evidence type="ECO:0000256" key="10">
    <source>
        <dbReference type="ARBA" id="ARBA00023125"/>
    </source>
</evidence>
<dbReference type="CDD" id="cd16917">
    <property type="entry name" value="HATPase_UhpB-NarQ-NarX-like"/>
    <property type="match status" value="1"/>
</dbReference>
<feature type="transmembrane region" description="Helical" evidence="14">
    <location>
        <begin position="141"/>
        <end position="160"/>
    </location>
</feature>
<dbReference type="InterPro" id="IPR000792">
    <property type="entry name" value="Tscrpt_reg_LuxR_C"/>
</dbReference>
<dbReference type="GO" id="GO:0000155">
    <property type="term" value="F:phosphorelay sensor kinase activity"/>
    <property type="evidence" value="ECO:0007669"/>
    <property type="project" value="InterPro"/>
</dbReference>
<dbReference type="PROSITE" id="PS50885">
    <property type="entry name" value="HAMP"/>
    <property type="match status" value="1"/>
</dbReference>
<dbReference type="InterPro" id="IPR003594">
    <property type="entry name" value="HATPase_dom"/>
</dbReference>
<dbReference type="InterPro" id="IPR000700">
    <property type="entry name" value="PAS-assoc_C"/>
</dbReference>
<dbReference type="InterPro" id="IPR050482">
    <property type="entry name" value="Sensor_HK_TwoCompSys"/>
</dbReference>
<feature type="transmembrane region" description="Helical" evidence="14">
    <location>
        <begin position="172"/>
        <end position="193"/>
    </location>
</feature>
<evidence type="ECO:0000259" key="17">
    <source>
        <dbReference type="PROSITE" id="PS50110"/>
    </source>
</evidence>
<comment type="caution">
    <text evidence="21">The sequence shown here is derived from an EMBL/GenBank/DDBJ whole genome shotgun (WGS) entry which is preliminary data.</text>
</comment>
<keyword evidence="4 11" id="KW-0597">Phosphoprotein</keyword>
<feature type="transmembrane region" description="Helical" evidence="14">
    <location>
        <begin position="6"/>
        <end position="27"/>
    </location>
</feature>
<dbReference type="SMART" id="SM00387">
    <property type="entry name" value="HATPase_c"/>
    <property type="match status" value="1"/>
</dbReference>
<dbReference type="InterPro" id="IPR005467">
    <property type="entry name" value="His_kinase_dom"/>
</dbReference>
<keyword evidence="9" id="KW-0902">Two-component regulatory system</keyword>
<evidence type="ECO:0000256" key="8">
    <source>
        <dbReference type="ARBA" id="ARBA00022840"/>
    </source>
</evidence>
<evidence type="ECO:0000256" key="14">
    <source>
        <dbReference type="SAM" id="Phobius"/>
    </source>
</evidence>
<keyword evidence="14" id="KW-0472">Membrane</keyword>
<evidence type="ECO:0000256" key="13">
    <source>
        <dbReference type="SAM" id="MobiDB-lite"/>
    </source>
</evidence>
<dbReference type="AlphaFoldDB" id="A0A2A6RLQ7"/>
<dbReference type="GO" id="GO:0046983">
    <property type="term" value="F:protein dimerization activity"/>
    <property type="evidence" value="ECO:0007669"/>
    <property type="project" value="InterPro"/>
</dbReference>
<evidence type="ECO:0000259" key="18">
    <source>
        <dbReference type="PROSITE" id="PS50112"/>
    </source>
</evidence>
<dbReference type="SUPFAM" id="SSF55874">
    <property type="entry name" value="ATPase domain of HSP90 chaperone/DNA topoisomerase II/histidine kinase"/>
    <property type="match status" value="1"/>
</dbReference>
<comment type="subcellular location">
    <subcellularLocation>
        <location evidence="2">Membrane</location>
    </subcellularLocation>
</comment>
<dbReference type="Gene3D" id="3.30.565.10">
    <property type="entry name" value="Histidine kinase-like ATPase, C-terminal domain"/>
    <property type="match status" value="1"/>
</dbReference>
<dbReference type="EC" id="2.7.13.3" evidence="3"/>
<dbReference type="Pfam" id="PF00672">
    <property type="entry name" value="HAMP"/>
    <property type="match status" value="1"/>
</dbReference>
<keyword evidence="14" id="KW-0812">Transmembrane</keyword>
<dbReference type="InterPro" id="IPR003660">
    <property type="entry name" value="HAMP_dom"/>
</dbReference>
<dbReference type="PROSITE" id="PS50043">
    <property type="entry name" value="HTH_LUXR_2"/>
    <property type="match status" value="1"/>
</dbReference>
<dbReference type="SMART" id="SM00304">
    <property type="entry name" value="HAMP"/>
    <property type="match status" value="1"/>
</dbReference>
<dbReference type="InterPro" id="IPR011712">
    <property type="entry name" value="Sig_transdc_His_kin_sub3_dim/P"/>
</dbReference>
<name>A0A2A6RLQ7_9CHLR</name>
<dbReference type="Pfam" id="PF08447">
    <property type="entry name" value="PAS_3"/>
    <property type="match status" value="1"/>
</dbReference>
<keyword evidence="12" id="KW-0175">Coiled coil</keyword>
<proteinExistence type="predicted"/>
<dbReference type="InterPro" id="IPR058245">
    <property type="entry name" value="NreC/VraR/RcsB-like_REC"/>
</dbReference>
<dbReference type="PANTHER" id="PTHR24421">
    <property type="entry name" value="NITRATE/NITRITE SENSOR PROTEIN NARX-RELATED"/>
    <property type="match status" value="1"/>
</dbReference>
<evidence type="ECO:0000313" key="21">
    <source>
        <dbReference type="EMBL" id="PDW03836.1"/>
    </source>
</evidence>
<gene>
    <name evidence="21" type="ORF">CJ255_06695</name>
</gene>
<dbReference type="Gene3D" id="3.40.50.2300">
    <property type="match status" value="1"/>
</dbReference>
<keyword evidence="14" id="KW-1133">Transmembrane helix</keyword>
<evidence type="ECO:0000256" key="1">
    <source>
        <dbReference type="ARBA" id="ARBA00000085"/>
    </source>
</evidence>
<feature type="domain" description="HAMP" evidence="20">
    <location>
        <begin position="293"/>
        <end position="345"/>
    </location>
</feature>
<feature type="transmembrane region" description="Helical" evidence="14">
    <location>
        <begin position="265"/>
        <end position="292"/>
    </location>
</feature>
<evidence type="ECO:0000259" key="20">
    <source>
        <dbReference type="PROSITE" id="PS50885"/>
    </source>
</evidence>